<protein>
    <recommendedName>
        <fullName evidence="11">BED-type domain-containing protein</fullName>
    </recommendedName>
</protein>
<evidence type="ECO:0000256" key="10">
    <source>
        <dbReference type="SAM" id="MobiDB-lite"/>
    </source>
</evidence>
<evidence type="ECO:0000256" key="4">
    <source>
        <dbReference type="ARBA" id="ARBA00022833"/>
    </source>
</evidence>
<dbReference type="GO" id="GO:0003677">
    <property type="term" value="F:DNA binding"/>
    <property type="evidence" value="ECO:0007669"/>
    <property type="project" value="UniProtKB-KW"/>
</dbReference>
<keyword evidence="4" id="KW-0862">Zinc</keyword>
<accession>A0AAW0NA70</accession>
<feature type="region of interest" description="Disordered" evidence="10">
    <location>
        <begin position="475"/>
        <end position="496"/>
    </location>
</feature>
<dbReference type="GO" id="GO:0005634">
    <property type="term" value="C:nucleus"/>
    <property type="evidence" value="ECO:0007669"/>
    <property type="project" value="UniProtKB-SubCell"/>
</dbReference>
<dbReference type="Proteomes" id="UP001460270">
    <property type="component" value="Unassembled WGS sequence"/>
</dbReference>
<reference evidence="13" key="1">
    <citation type="submission" date="2024-04" db="EMBL/GenBank/DDBJ databases">
        <title>Salinicola lusitanus LLJ914,a marine bacterium isolated from the Okinawa Trough.</title>
        <authorList>
            <person name="Li J."/>
        </authorList>
    </citation>
    <scope>NUCLEOTIDE SEQUENCE [LARGE SCALE GENOMIC DNA]</scope>
</reference>
<evidence type="ECO:0000256" key="9">
    <source>
        <dbReference type="PROSITE-ProRule" id="PRU00027"/>
    </source>
</evidence>
<dbReference type="Pfam" id="PF02892">
    <property type="entry name" value="zf-BED"/>
    <property type="match status" value="1"/>
</dbReference>
<evidence type="ECO:0000256" key="2">
    <source>
        <dbReference type="ARBA" id="ARBA00022723"/>
    </source>
</evidence>
<keyword evidence="8" id="KW-0539">Nucleus</keyword>
<proteinExistence type="predicted"/>
<dbReference type="SMART" id="SM00614">
    <property type="entry name" value="ZnF_BED"/>
    <property type="match status" value="1"/>
</dbReference>
<dbReference type="SUPFAM" id="SSF53098">
    <property type="entry name" value="Ribonuclease H-like"/>
    <property type="match status" value="1"/>
</dbReference>
<dbReference type="PANTHER" id="PTHR46481:SF4">
    <property type="entry name" value="ZINC FINGER BED DOMAIN-CONTAINING PROTEIN 4"/>
    <property type="match status" value="1"/>
</dbReference>
<dbReference type="GO" id="GO:0046983">
    <property type="term" value="F:protein dimerization activity"/>
    <property type="evidence" value="ECO:0007669"/>
    <property type="project" value="InterPro"/>
</dbReference>
<evidence type="ECO:0000256" key="6">
    <source>
        <dbReference type="ARBA" id="ARBA00023125"/>
    </source>
</evidence>
<evidence type="ECO:0000313" key="13">
    <source>
        <dbReference type="Proteomes" id="UP001460270"/>
    </source>
</evidence>
<dbReference type="GO" id="GO:0008270">
    <property type="term" value="F:zinc ion binding"/>
    <property type="evidence" value="ECO:0007669"/>
    <property type="project" value="UniProtKB-KW"/>
</dbReference>
<evidence type="ECO:0000259" key="11">
    <source>
        <dbReference type="PROSITE" id="PS50808"/>
    </source>
</evidence>
<keyword evidence="5" id="KW-0805">Transcription regulation</keyword>
<dbReference type="PROSITE" id="PS50808">
    <property type="entry name" value="ZF_BED"/>
    <property type="match status" value="1"/>
</dbReference>
<evidence type="ECO:0000256" key="3">
    <source>
        <dbReference type="ARBA" id="ARBA00022771"/>
    </source>
</evidence>
<keyword evidence="6" id="KW-0238">DNA-binding</keyword>
<dbReference type="InterPro" id="IPR052035">
    <property type="entry name" value="ZnF_BED_domain_contain"/>
</dbReference>
<dbReference type="InterPro" id="IPR003656">
    <property type="entry name" value="Znf_BED"/>
</dbReference>
<evidence type="ECO:0000313" key="12">
    <source>
        <dbReference type="EMBL" id="KAK7889102.1"/>
    </source>
</evidence>
<dbReference type="AlphaFoldDB" id="A0AAW0NA70"/>
<dbReference type="EMBL" id="JBBPFD010000018">
    <property type="protein sequence ID" value="KAK7889102.1"/>
    <property type="molecule type" value="Genomic_DNA"/>
</dbReference>
<dbReference type="InterPro" id="IPR012337">
    <property type="entry name" value="RNaseH-like_sf"/>
</dbReference>
<name>A0AAW0NA70_9GOBI</name>
<keyword evidence="13" id="KW-1185">Reference proteome</keyword>
<keyword evidence="7" id="KW-0804">Transcription</keyword>
<dbReference type="PANTHER" id="PTHR46481">
    <property type="entry name" value="ZINC FINGER BED DOMAIN-CONTAINING PROTEIN 4"/>
    <property type="match status" value="1"/>
</dbReference>
<dbReference type="Pfam" id="PF05699">
    <property type="entry name" value="Dimer_Tnp_hAT"/>
    <property type="match status" value="1"/>
</dbReference>
<comment type="caution">
    <text evidence="12">The sequence shown here is derived from an EMBL/GenBank/DDBJ whole genome shotgun (WGS) entry which is preliminary data.</text>
</comment>
<dbReference type="InterPro" id="IPR008906">
    <property type="entry name" value="HATC_C_dom"/>
</dbReference>
<organism evidence="12 13">
    <name type="scientific">Mugilogobius chulae</name>
    <name type="common">yellowstripe goby</name>
    <dbReference type="NCBI Taxonomy" id="88201"/>
    <lineage>
        <taxon>Eukaryota</taxon>
        <taxon>Metazoa</taxon>
        <taxon>Chordata</taxon>
        <taxon>Craniata</taxon>
        <taxon>Vertebrata</taxon>
        <taxon>Euteleostomi</taxon>
        <taxon>Actinopterygii</taxon>
        <taxon>Neopterygii</taxon>
        <taxon>Teleostei</taxon>
        <taxon>Neoteleostei</taxon>
        <taxon>Acanthomorphata</taxon>
        <taxon>Gobiaria</taxon>
        <taxon>Gobiiformes</taxon>
        <taxon>Gobioidei</taxon>
        <taxon>Gobiidae</taxon>
        <taxon>Gobionellinae</taxon>
        <taxon>Mugilogobius</taxon>
    </lineage>
</organism>
<comment type="subcellular location">
    <subcellularLocation>
        <location evidence="1">Nucleus</location>
    </subcellularLocation>
</comment>
<keyword evidence="2" id="KW-0479">Metal-binding</keyword>
<keyword evidence="3 9" id="KW-0863">Zinc-finger</keyword>
<dbReference type="InterPro" id="IPR036236">
    <property type="entry name" value="Znf_C2H2_sf"/>
</dbReference>
<evidence type="ECO:0000256" key="8">
    <source>
        <dbReference type="ARBA" id="ARBA00023242"/>
    </source>
</evidence>
<gene>
    <name evidence="12" type="ORF">WMY93_024662</name>
</gene>
<sequence>MEEDREESLLGPPAKFKAKIWQHFGFYKLPGSQELELDHAICKYCRTKVKLCGNTTNIRLHMTRHHPEKPLLSTEPKGSVTQPTIGETFKTKYPASSPRAKKITSLLLAHICKDLRPYNVVENEGFRELLEECEPRYTIPTRHYITEIAMPRLYAEVKNNVVESIAYANRVAITCDAWTSRATQSYITVTCHYVSPDWEMVSHVLQTRAMFESHTGSNVADFLVCVMDEWGLKDKDPALVTDNAGNMAIAAEIAKLLHIRCFAHTINLSAQRALKTPTVSRLLGRIRQIVTFFRKSTTASHVLQQKQKLLNMPGHKLMSDVQTRWNSAFDMLERFLEQQPAVCAALLSPEVRKNAKELWTLTEADIACAEDAAAALRPLKVATLVMSEEKTPTVSVVAPLISQLSQGAVVKTSDSAVTRDIKHAIAEDLGKRYPDKTFLRMASALDPRFKALPFLSEEEQDNTFTIVATEAARMSEKNEDITPIQEPADPEVGEPPCKRKDCALSDLFGETFSLPKRQDCQKMSPYNQAMNEVRGYREAEPIELSGTSVAAERVFSTAGDIVTAQRSVLKPEHVDQLLFLNKNLPKRYKQ</sequence>
<feature type="domain" description="BED-type" evidence="11">
    <location>
        <begin position="15"/>
        <end position="73"/>
    </location>
</feature>
<dbReference type="SUPFAM" id="SSF140996">
    <property type="entry name" value="Hermes dimerisation domain"/>
    <property type="match status" value="1"/>
</dbReference>
<evidence type="ECO:0000256" key="7">
    <source>
        <dbReference type="ARBA" id="ARBA00023163"/>
    </source>
</evidence>
<evidence type="ECO:0000256" key="5">
    <source>
        <dbReference type="ARBA" id="ARBA00023015"/>
    </source>
</evidence>
<evidence type="ECO:0000256" key="1">
    <source>
        <dbReference type="ARBA" id="ARBA00004123"/>
    </source>
</evidence>
<dbReference type="SUPFAM" id="SSF57667">
    <property type="entry name" value="beta-beta-alpha zinc fingers"/>
    <property type="match status" value="1"/>
</dbReference>